<keyword evidence="4 8" id="KW-0863">Zinc-finger</keyword>
<comment type="subcellular location">
    <subcellularLocation>
        <location evidence="1">Membrane</location>
    </subcellularLocation>
</comment>
<dbReference type="PANTHER" id="PTHR46539:SF29">
    <property type="entry name" value="(WILD MALAYSIAN BANANA) HYPOTHETICAL PROTEIN"/>
    <property type="match status" value="1"/>
</dbReference>
<dbReference type="AlphaFoldDB" id="A0A833RVL7"/>
<keyword evidence="12" id="KW-1185">Reference proteome</keyword>
<feature type="transmembrane region" description="Helical" evidence="9">
    <location>
        <begin position="20"/>
        <end position="40"/>
    </location>
</feature>
<dbReference type="EMBL" id="SWLB01000001">
    <property type="protein sequence ID" value="KAF3341453.1"/>
    <property type="molecule type" value="Genomic_DNA"/>
</dbReference>
<sequence>MAPPPKRSVKSDMAGTLQTIGITVCVFVILYTIVTCIRRIRRRRMESYNMPSPPEPSSLDPTQIASLPTNQYTRRGKEDEPASDCTICLNEVDEGDAVRVLPVCLHLFHKDCIDLWLEKNNTCPVCRTGVIPSTGLPLLPRIEIAYTNTIGHELVMVGVDHYLFLPQTLACYGGDPDRDTEGARGGVGVEVEVEVERGAWGFVGIEVERWVGERVNWRELKTQIQRSDLHGS</sequence>
<keyword evidence="6 9" id="KW-1133">Transmembrane helix</keyword>
<gene>
    <name evidence="11" type="ORF">FCM35_KLT00091</name>
</gene>
<evidence type="ECO:0000256" key="5">
    <source>
        <dbReference type="ARBA" id="ARBA00022833"/>
    </source>
</evidence>
<keyword evidence="3" id="KW-0479">Metal-binding</keyword>
<keyword evidence="2 9" id="KW-0812">Transmembrane</keyword>
<dbReference type="PANTHER" id="PTHR46539">
    <property type="entry name" value="E3 UBIQUITIN-PROTEIN LIGASE ATL42"/>
    <property type="match status" value="1"/>
</dbReference>
<feature type="domain" description="RING-type" evidence="10">
    <location>
        <begin position="85"/>
        <end position="127"/>
    </location>
</feature>
<accession>A0A833RVL7</accession>
<proteinExistence type="predicted"/>
<evidence type="ECO:0000256" key="2">
    <source>
        <dbReference type="ARBA" id="ARBA00022692"/>
    </source>
</evidence>
<comment type="caution">
    <text evidence="11">The sequence shown here is derived from an EMBL/GenBank/DDBJ whole genome shotgun (WGS) entry which is preliminary data.</text>
</comment>
<dbReference type="SUPFAM" id="SSF57850">
    <property type="entry name" value="RING/U-box"/>
    <property type="match status" value="1"/>
</dbReference>
<dbReference type="Pfam" id="PF13639">
    <property type="entry name" value="zf-RING_2"/>
    <property type="match status" value="1"/>
</dbReference>
<dbReference type="GO" id="GO:0008270">
    <property type="term" value="F:zinc ion binding"/>
    <property type="evidence" value="ECO:0007669"/>
    <property type="project" value="UniProtKB-KW"/>
</dbReference>
<dbReference type="GO" id="GO:0016020">
    <property type="term" value="C:membrane"/>
    <property type="evidence" value="ECO:0007669"/>
    <property type="project" value="UniProtKB-SubCell"/>
</dbReference>
<dbReference type="OrthoDB" id="8062037at2759"/>
<keyword evidence="7 9" id="KW-0472">Membrane</keyword>
<dbReference type="InterPro" id="IPR001841">
    <property type="entry name" value="Znf_RING"/>
</dbReference>
<keyword evidence="5" id="KW-0862">Zinc</keyword>
<protein>
    <submittedName>
        <fullName evidence="11">RING-H2 finger protein ATL39-like protein</fullName>
    </submittedName>
</protein>
<evidence type="ECO:0000256" key="6">
    <source>
        <dbReference type="ARBA" id="ARBA00022989"/>
    </source>
</evidence>
<evidence type="ECO:0000256" key="3">
    <source>
        <dbReference type="ARBA" id="ARBA00022723"/>
    </source>
</evidence>
<evidence type="ECO:0000256" key="9">
    <source>
        <dbReference type="SAM" id="Phobius"/>
    </source>
</evidence>
<evidence type="ECO:0000313" key="12">
    <source>
        <dbReference type="Proteomes" id="UP000623129"/>
    </source>
</evidence>
<reference evidence="11" key="1">
    <citation type="submission" date="2020-01" db="EMBL/GenBank/DDBJ databases">
        <title>Genome sequence of Kobresia littledalei, the first chromosome-level genome in the family Cyperaceae.</title>
        <authorList>
            <person name="Qu G."/>
        </authorList>
    </citation>
    <scope>NUCLEOTIDE SEQUENCE</scope>
    <source>
        <strain evidence="11">C.B.Clarke</strain>
        <tissue evidence="11">Leaf</tissue>
    </source>
</reference>
<evidence type="ECO:0000256" key="8">
    <source>
        <dbReference type="PROSITE-ProRule" id="PRU00175"/>
    </source>
</evidence>
<dbReference type="Proteomes" id="UP000623129">
    <property type="component" value="Unassembled WGS sequence"/>
</dbReference>
<evidence type="ECO:0000256" key="7">
    <source>
        <dbReference type="ARBA" id="ARBA00023136"/>
    </source>
</evidence>
<dbReference type="SMART" id="SM00184">
    <property type="entry name" value="RING"/>
    <property type="match status" value="1"/>
</dbReference>
<dbReference type="InterPro" id="IPR013083">
    <property type="entry name" value="Znf_RING/FYVE/PHD"/>
</dbReference>
<evidence type="ECO:0000313" key="11">
    <source>
        <dbReference type="EMBL" id="KAF3341453.1"/>
    </source>
</evidence>
<dbReference type="PROSITE" id="PS50089">
    <property type="entry name" value="ZF_RING_2"/>
    <property type="match status" value="1"/>
</dbReference>
<dbReference type="Gene3D" id="3.30.40.10">
    <property type="entry name" value="Zinc/RING finger domain, C3HC4 (zinc finger)"/>
    <property type="match status" value="1"/>
</dbReference>
<name>A0A833RVL7_9POAL</name>
<evidence type="ECO:0000256" key="4">
    <source>
        <dbReference type="ARBA" id="ARBA00022771"/>
    </source>
</evidence>
<evidence type="ECO:0000256" key="1">
    <source>
        <dbReference type="ARBA" id="ARBA00004370"/>
    </source>
</evidence>
<organism evidence="11 12">
    <name type="scientific">Carex littledalei</name>
    <dbReference type="NCBI Taxonomy" id="544730"/>
    <lineage>
        <taxon>Eukaryota</taxon>
        <taxon>Viridiplantae</taxon>
        <taxon>Streptophyta</taxon>
        <taxon>Embryophyta</taxon>
        <taxon>Tracheophyta</taxon>
        <taxon>Spermatophyta</taxon>
        <taxon>Magnoliopsida</taxon>
        <taxon>Liliopsida</taxon>
        <taxon>Poales</taxon>
        <taxon>Cyperaceae</taxon>
        <taxon>Cyperoideae</taxon>
        <taxon>Cariceae</taxon>
        <taxon>Carex</taxon>
        <taxon>Carex subgen. Euthyceras</taxon>
    </lineage>
</organism>
<evidence type="ECO:0000259" key="10">
    <source>
        <dbReference type="PROSITE" id="PS50089"/>
    </source>
</evidence>
<dbReference type="CDD" id="cd16461">
    <property type="entry name" value="RING-H2_EL5-like"/>
    <property type="match status" value="1"/>
</dbReference>